<dbReference type="Pfam" id="PF18962">
    <property type="entry name" value="Por_Secre_tail"/>
    <property type="match status" value="1"/>
</dbReference>
<keyword evidence="2" id="KW-0540">Nuclease</keyword>
<dbReference type="EMBL" id="RAQH01000012">
    <property type="protein sequence ID" value="RKE79076.1"/>
    <property type="molecule type" value="Genomic_DNA"/>
</dbReference>
<reference evidence="8 9" key="2">
    <citation type="submission" date="2018-09" db="EMBL/GenBank/DDBJ databases">
        <title>Genomic Encyclopedia of Archaeal and Bacterial Type Strains, Phase II (KMG-II): from individual species to whole genera.</title>
        <authorList>
            <person name="Goeker M."/>
        </authorList>
    </citation>
    <scope>NUCLEOTIDE SEQUENCE [LARGE SCALE GENOMIC DNA]</scope>
    <source>
        <strain evidence="8 9">DSM 27620</strain>
    </source>
</reference>
<evidence type="ECO:0000256" key="2">
    <source>
        <dbReference type="ARBA" id="ARBA00022722"/>
    </source>
</evidence>
<proteinExistence type="inferred from homology"/>
<dbReference type="InterPro" id="IPR026444">
    <property type="entry name" value="Secre_tail"/>
</dbReference>
<dbReference type="Proteomes" id="UP000285906">
    <property type="component" value="Unassembled WGS sequence"/>
</dbReference>
<dbReference type="GO" id="GO:0016787">
    <property type="term" value="F:hydrolase activity"/>
    <property type="evidence" value="ECO:0007669"/>
    <property type="project" value="UniProtKB-KW"/>
</dbReference>
<dbReference type="AlphaFoldDB" id="A0A420CLB9"/>
<evidence type="ECO:0000256" key="5">
    <source>
        <dbReference type="SAM" id="SignalP"/>
    </source>
</evidence>
<feature type="domain" description="Secretion system C-terminal sorting" evidence="6">
    <location>
        <begin position="283"/>
        <end position="349"/>
    </location>
</feature>
<evidence type="ECO:0000256" key="3">
    <source>
        <dbReference type="ARBA" id="ARBA00022729"/>
    </source>
</evidence>
<evidence type="ECO:0000313" key="10">
    <source>
        <dbReference type="Proteomes" id="UP000658202"/>
    </source>
</evidence>
<feature type="signal peptide" evidence="5">
    <location>
        <begin position="1"/>
        <end position="18"/>
    </location>
</feature>
<reference evidence="7" key="1">
    <citation type="journal article" date="2014" name="Int. J. Syst. Evol. Microbiol.">
        <title>Complete genome of a new Firmicutes species belonging to the dominant human colonic microbiota ('Ruminococcus bicirculans') reveals two chromosomes and a selective capacity to utilize plant glucans.</title>
        <authorList>
            <consortium name="NISC Comparative Sequencing Program"/>
            <person name="Wegmann U."/>
            <person name="Louis P."/>
            <person name="Goesmann A."/>
            <person name="Henrissat B."/>
            <person name="Duncan S.H."/>
            <person name="Flint H.J."/>
        </authorList>
    </citation>
    <scope>NUCLEOTIDE SEQUENCE</scope>
    <source>
        <strain evidence="7">CCM 8490</strain>
    </source>
</reference>
<dbReference type="OrthoDB" id="5485925at2"/>
<keyword evidence="4" id="KW-0378">Hydrolase</keyword>
<evidence type="ECO:0000259" key="6">
    <source>
        <dbReference type="Pfam" id="PF18962"/>
    </source>
</evidence>
<dbReference type="InterPro" id="IPR044925">
    <property type="entry name" value="His-Me_finger_sf"/>
</dbReference>
<comment type="similarity">
    <text evidence="1">Belongs to the EndA/NucM nuclease family.</text>
</comment>
<comment type="caution">
    <text evidence="8">The sequence shown here is derived from an EMBL/GenBank/DDBJ whole genome shotgun (WGS) entry which is preliminary data.</text>
</comment>
<evidence type="ECO:0000256" key="1">
    <source>
        <dbReference type="ARBA" id="ARBA00006429"/>
    </source>
</evidence>
<dbReference type="SUPFAM" id="SSF54060">
    <property type="entry name" value="His-Me finger endonucleases"/>
    <property type="match status" value="1"/>
</dbReference>
<evidence type="ECO:0000313" key="9">
    <source>
        <dbReference type="Proteomes" id="UP000285906"/>
    </source>
</evidence>
<dbReference type="EMBL" id="BMCW01000004">
    <property type="protein sequence ID" value="GGG60045.1"/>
    <property type="molecule type" value="Genomic_DNA"/>
</dbReference>
<dbReference type="InterPro" id="IPR007346">
    <property type="entry name" value="Endonuclease-I"/>
</dbReference>
<keyword evidence="10" id="KW-1185">Reference proteome</keyword>
<dbReference type="PANTHER" id="PTHR33607:SF2">
    <property type="entry name" value="ENDONUCLEASE-1"/>
    <property type="match status" value="1"/>
</dbReference>
<gene>
    <name evidence="8" type="ORF">BXY58_3336</name>
    <name evidence="7" type="ORF">GCM10007332_22140</name>
</gene>
<keyword evidence="3 5" id="KW-0732">Signal</keyword>
<feature type="chain" id="PRO_5019306310" evidence="5">
    <location>
        <begin position="19"/>
        <end position="353"/>
    </location>
</feature>
<evidence type="ECO:0000313" key="7">
    <source>
        <dbReference type="EMBL" id="GGG60045.1"/>
    </source>
</evidence>
<dbReference type="NCBIfam" id="TIGR04183">
    <property type="entry name" value="Por_Secre_tail"/>
    <property type="match status" value="1"/>
</dbReference>
<accession>A0A420CLB9</accession>
<reference evidence="7" key="4">
    <citation type="submission" date="2024-05" db="EMBL/GenBank/DDBJ databases">
        <authorList>
            <person name="Sun Q."/>
            <person name="Sedlacek I."/>
        </authorList>
    </citation>
    <scope>NUCLEOTIDE SEQUENCE</scope>
    <source>
        <strain evidence="7">CCM 8490</strain>
    </source>
</reference>
<evidence type="ECO:0000256" key="4">
    <source>
        <dbReference type="ARBA" id="ARBA00022801"/>
    </source>
</evidence>
<protein>
    <submittedName>
        <fullName evidence="8">Putative secreted protein (Por secretion system target)</fullName>
    </submittedName>
</protein>
<reference evidence="10" key="3">
    <citation type="journal article" date="2019" name="Int. J. Syst. Evol. Microbiol.">
        <title>The Global Catalogue of Microorganisms (GCM) 10K type strain sequencing project: providing services to taxonomists for standard genome sequencing and annotation.</title>
        <authorList>
            <consortium name="The Broad Institute Genomics Platform"/>
            <consortium name="The Broad Institute Genome Sequencing Center for Infectious Disease"/>
            <person name="Wu L."/>
            <person name="Ma J."/>
        </authorList>
    </citation>
    <scope>NUCLEOTIDE SEQUENCE [LARGE SCALE GENOMIC DNA]</scope>
    <source>
        <strain evidence="10">CCM 8490</strain>
    </source>
</reference>
<dbReference type="GO" id="GO:0004518">
    <property type="term" value="F:nuclease activity"/>
    <property type="evidence" value="ECO:0007669"/>
    <property type="project" value="UniProtKB-KW"/>
</dbReference>
<name>A0A420CLB9_9FLAO</name>
<dbReference type="Proteomes" id="UP000658202">
    <property type="component" value="Unassembled WGS sequence"/>
</dbReference>
<sequence>MKKSIFILLVGMFGITNAQIPTGYYNGTDGLTGQALKTKLSQIVTNGHQDKGYNWNVFSSADRDKYYEKDNSVLDIYSENPTGPDPYNFSMGANQCGNYNGEGVCYNREHTIPKSTFDDRTPMHNDYQHLLPTDGYVNGKRSNWPYGEVGTATWTSKNGSKLGSSKLNGYGGTVFEPINEFKGDIARIYFYFATRYQSQITTFNYDMYDGSTFKVFAEPFLSMLLRWHQQDPVSQKEIDRNGAVYAYQGNRNPYIDHPEYIAQIWGTVLAVDDASFSKNLTIAPNPVKGNTIQVTGDKDLKQFKKAFIYNTVGQNVQTIENPFQNGNTITLKNLPKGVYILKTGELNTKFIVD</sequence>
<dbReference type="PANTHER" id="PTHR33607">
    <property type="entry name" value="ENDONUCLEASE-1"/>
    <property type="match status" value="1"/>
</dbReference>
<dbReference type="RefSeq" id="WP_120214865.1">
    <property type="nucleotide sequence ID" value="NZ_BMCW01000004.1"/>
</dbReference>
<evidence type="ECO:0000313" key="8">
    <source>
        <dbReference type="EMBL" id="RKE79076.1"/>
    </source>
</evidence>
<dbReference type="Pfam" id="PF04231">
    <property type="entry name" value="Endonuclease_1"/>
    <property type="match status" value="1"/>
</dbReference>
<organism evidence="8 9">
    <name type="scientific">Epilithonimonas arachidiradicis</name>
    <dbReference type="NCBI Taxonomy" id="1617282"/>
    <lineage>
        <taxon>Bacteria</taxon>
        <taxon>Pseudomonadati</taxon>
        <taxon>Bacteroidota</taxon>
        <taxon>Flavobacteriia</taxon>
        <taxon>Flavobacteriales</taxon>
        <taxon>Weeksellaceae</taxon>
        <taxon>Chryseobacterium group</taxon>
        <taxon>Epilithonimonas</taxon>
    </lineage>
</organism>